<evidence type="ECO:0000313" key="1">
    <source>
        <dbReference type="EMBL" id="OCR90209.1"/>
    </source>
</evidence>
<comment type="caution">
    <text evidence="1">The sequence shown here is derived from an EMBL/GenBank/DDBJ whole genome shotgun (WGS) entry which is preliminary data.</text>
</comment>
<dbReference type="Proteomes" id="UP000093100">
    <property type="component" value="Unassembled WGS sequence"/>
</dbReference>
<dbReference type="EMBL" id="LFLK01000008">
    <property type="protein sequence ID" value="OCR90209.1"/>
    <property type="molecule type" value="Genomic_DNA"/>
</dbReference>
<proteinExistence type="predicted"/>
<protein>
    <submittedName>
        <fullName evidence="1">Phage tail protein</fullName>
    </submittedName>
</protein>
<organism evidence="1 2">
    <name type="scientific">Campylobacter fetus subsp. testudinum</name>
    <dbReference type="NCBI Taxonomy" id="1507806"/>
    <lineage>
        <taxon>Bacteria</taxon>
        <taxon>Pseudomonadati</taxon>
        <taxon>Campylobacterota</taxon>
        <taxon>Epsilonproteobacteria</taxon>
        <taxon>Campylobacterales</taxon>
        <taxon>Campylobacteraceae</taxon>
        <taxon>Campylobacter</taxon>
    </lineage>
</organism>
<dbReference type="InterPro" id="IPR006498">
    <property type="entry name" value="Tail_tube"/>
</dbReference>
<dbReference type="AlphaFoldDB" id="A0AAX0H9G1"/>
<dbReference type="Pfam" id="PF04985">
    <property type="entry name" value="Phage_tube"/>
    <property type="match status" value="1"/>
</dbReference>
<reference evidence="1 2" key="1">
    <citation type="journal article" date="2016" name="Genome Biol. Evol.">
        <title>Comparative Genomics of Campylobacter fetus from Reptiles and Mammals Reveals Divergent Evolution in Host-Associated Lineages.</title>
        <authorList>
            <person name="Gilbert M.J."/>
            <person name="Miller W.G."/>
            <person name="Yee E."/>
            <person name="Zomer A.L."/>
            <person name="van der Graaf-van Bloois L."/>
            <person name="Fitzgerald C."/>
            <person name="Forbes K.J."/>
            <person name="Meric G."/>
            <person name="Sheppard S.K."/>
            <person name="Wagenaar J.A."/>
            <person name="Duim B."/>
        </authorList>
    </citation>
    <scope>NUCLEOTIDE SEQUENCE [LARGE SCALE GENOMIC DNA]</scope>
    <source>
        <strain evidence="1 2">12S02225-3</strain>
    </source>
</reference>
<name>A0AAX0H9G1_CAMFE</name>
<evidence type="ECO:0000313" key="2">
    <source>
        <dbReference type="Proteomes" id="UP000093100"/>
    </source>
</evidence>
<gene>
    <name evidence="1" type="ORF">CFT12S02225_07515</name>
</gene>
<accession>A0AAX0H9G1</accession>
<dbReference type="RefSeq" id="WP_065841113.1">
    <property type="nucleotide sequence ID" value="NZ_JAAOXI010000035.1"/>
</dbReference>
<sequence length="166" mass="18579">MSNITAGAITGGNLFIEGIGMFGDLVSTEMPKFEHETIEASTNIGKYELVLPTLKPLSAKFTISNVNMIYFDLLLLNKTQKIYVKNNISSMNGVETGVVATFEGNLKILEMPNFEMNKEAQMSFEMSCTFVKYEVDKKAALVYDAQNGFYVVDGIDQYEKIRKNIN</sequence>